<gene>
    <name evidence="1" type="ORF">SAMN05216418_1803</name>
</gene>
<protein>
    <submittedName>
        <fullName evidence="1">Uncharacterized protein</fullName>
    </submittedName>
</protein>
<evidence type="ECO:0000313" key="2">
    <source>
        <dbReference type="Proteomes" id="UP000183203"/>
    </source>
</evidence>
<sequence length="189" mass="20466">MTIKTSKPALTFAHTSAPRLLADVNALFDAEGQERPVREDDTLGQAVVALSDGVPVGAAYSTMTSYIADTFMLAGEGTRGAYVALRFRSLKGVAVIGEHSGEDVAAHLVRSVASHSRRDFGAHYLLAGIPIHDRRARTFMSARGFEVALDGHHMHIDGVAMPTADGFRDLWWRLVRKPASTVHSLSLSR</sequence>
<dbReference type="RefSeq" id="WP_058231994.1">
    <property type="nucleotide sequence ID" value="NZ_FMYG01000003.1"/>
</dbReference>
<name>A0A1G6JH07_9MICO</name>
<proteinExistence type="predicted"/>
<dbReference type="SUPFAM" id="SSF55729">
    <property type="entry name" value="Acyl-CoA N-acyltransferases (Nat)"/>
    <property type="match status" value="1"/>
</dbReference>
<dbReference type="Gene3D" id="3.40.630.30">
    <property type="match status" value="1"/>
</dbReference>
<reference evidence="1 2" key="1">
    <citation type="submission" date="2016-09" db="EMBL/GenBank/DDBJ databases">
        <authorList>
            <person name="Capua I."/>
            <person name="De Benedictis P."/>
            <person name="Joannis T."/>
            <person name="Lombin L.H."/>
            <person name="Cattoli G."/>
        </authorList>
    </citation>
    <scope>NUCLEOTIDE SEQUENCE [LARGE SCALE GENOMIC DNA]</scope>
    <source>
        <strain evidence="1 2">NIO-1002</strain>
    </source>
</reference>
<dbReference type="InterPro" id="IPR016181">
    <property type="entry name" value="Acyl_CoA_acyltransferase"/>
</dbReference>
<dbReference type="EMBL" id="FMYG01000003">
    <property type="protein sequence ID" value="SDC17216.1"/>
    <property type="molecule type" value="Genomic_DNA"/>
</dbReference>
<evidence type="ECO:0000313" key="1">
    <source>
        <dbReference type="EMBL" id="SDC17216.1"/>
    </source>
</evidence>
<dbReference type="Proteomes" id="UP000183203">
    <property type="component" value="Unassembled WGS sequence"/>
</dbReference>
<accession>A0A1G6JH07</accession>
<organism evidence="1 2">
    <name type="scientific">Microbacterium enclense</name>
    <dbReference type="NCBI Taxonomy" id="993073"/>
    <lineage>
        <taxon>Bacteria</taxon>
        <taxon>Bacillati</taxon>
        <taxon>Actinomycetota</taxon>
        <taxon>Actinomycetes</taxon>
        <taxon>Micrococcales</taxon>
        <taxon>Microbacteriaceae</taxon>
        <taxon>Microbacterium</taxon>
    </lineage>
</organism>
<dbReference type="AlphaFoldDB" id="A0A1G6JH07"/>